<feature type="transmembrane region" description="Helical" evidence="8">
    <location>
        <begin position="284"/>
        <end position="303"/>
    </location>
</feature>
<reference evidence="9" key="2">
    <citation type="submission" date="2014-06" db="EMBL/GenBank/DDBJ databases">
        <title>Draft genome sequence of Clostridium spiroforme (DSM 1552).</title>
        <authorList>
            <person name="Sudarsanam P."/>
            <person name="Ley R."/>
            <person name="Guruge J."/>
            <person name="Turnbaugh P.J."/>
            <person name="Mahowald M."/>
            <person name="Liep D."/>
            <person name="Gordon J."/>
        </authorList>
    </citation>
    <scope>NUCLEOTIDE SEQUENCE</scope>
    <source>
        <strain evidence="9">DSM 1552</strain>
    </source>
</reference>
<feature type="transmembrane region" description="Helical" evidence="8">
    <location>
        <begin position="174"/>
        <end position="191"/>
    </location>
</feature>
<sequence>MKMEFLKKLQQFISSKRITHTLLNLMIVLVIILLIITTNDLWIGLLNMIWLVSRPFIVGFTIAFVLNPFINFIDKYLKKRAVSVILTYLAVFTILILIILLVIPLIYESIFEMYPTFNAGLKEIGRFIQNNFNYDISSLTSYIEKSVYQFFNDPTVLDATIDVLNQVLVNLTNFIIYVILAIYMSNIFNSIRQTIKNIAIKIDCNLPIYLKEIDLSLVQYVKAFFIGAIAQAITTMIMYVLIGHPNWLILGVVSGVSSIIPYVGPIIANCLGLITSLGMQSSTIIFLCILIFIQSIVMSYIITPRIYSSRIDLSILWVLFGILSGSSLFGIVGMIIAMPLLVSIKIIYQVYKEHHQDKLSY</sequence>
<evidence type="ECO:0000256" key="4">
    <source>
        <dbReference type="ARBA" id="ARBA00022475"/>
    </source>
</evidence>
<dbReference type="EMBL" id="ABIK02000007">
    <property type="protein sequence ID" value="EDS75280.1"/>
    <property type="molecule type" value="Genomic_DNA"/>
</dbReference>
<evidence type="ECO:0000256" key="3">
    <source>
        <dbReference type="ARBA" id="ARBA00022448"/>
    </source>
</evidence>
<keyword evidence="6 8" id="KW-1133">Transmembrane helix</keyword>
<comment type="similarity">
    <text evidence="2">Belongs to the autoinducer-2 exporter (AI-2E) (TC 2.A.86) family.</text>
</comment>
<organism evidence="9 10">
    <name type="scientific">Thomasclavelia spiroformis DSM 1552</name>
    <dbReference type="NCBI Taxonomy" id="428126"/>
    <lineage>
        <taxon>Bacteria</taxon>
        <taxon>Bacillati</taxon>
        <taxon>Bacillota</taxon>
        <taxon>Erysipelotrichia</taxon>
        <taxon>Erysipelotrichales</taxon>
        <taxon>Coprobacillaceae</taxon>
        <taxon>Thomasclavelia</taxon>
    </lineage>
</organism>
<name>B1C1M5_9FIRM</name>
<evidence type="ECO:0000256" key="2">
    <source>
        <dbReference type="ARBA" id="ARBA00009773"/>
    </source>
</evidence>
<feature type="transmembrane region" description="Helical" evidence="8">
    <location>
        <begin position="21"/>
        <end position="43"/>
    </location>
</feature>
<evidence type="ECO:0000256" key="6">
    <source>
        <dbReference type="ARBA" id="ARBA00022989"/>
    </source>
</evidence>
<comment type="subcellular location">
    <subcellularLocation>
        <location evidence="1">Cell membrane</location>
        <topology evidence="1">Multi-pass membrane protein</topology>
    </subcellularLocation>
</comment>
<keyword evidence="10" id="KW-1185">Reference proteome</keyword>
<evidence type="ECO:0000313" key="10">
    <source>
        <dbReference type="Proteomes" id="UP000004910"/>
    </source>
</evidence>
<feature type="transmembrane region" description="Helical" evidence="8">
    <location>
        <begin position="220"/>
        <end position="242"/>
    </location>
</feature>
<comment type="caution">
    <text evidence="9">The sequence shown here is derived from an EMBL/GenBank/DDBJ whole genome shotgun (WGS) entry which is preliminary data.</text>
</comment>
<proteinExistence type="inferred from homology"/>
<evidence type="ECO:0000256" key="7">
    <source>
        <dbReference type="ARBA" id="ARBA00023136"/>
    </source>
</evidence>
<dbReference type="Pfam" id="PF01594">
    <property type="entry name" value="AI-2E_transport"/>
    <property type="match status" value="1"/>
</dbReference>
<feature type="transmembrane region" description="Helical" evidence="8">
    <location>
        <begin position="85"/>
        <end position="107"/>
    </location>
</feature>
<evidence type="ECO:0000256" key="5">
    <source>
        <dbReference type="ARBA" id="ARBA00022692"/>
    </source>
</evidence>
<dbReference type="InterPro" id="IPR002549">
    <property type="entry name" value="AI-2E-like"/>
</dbReference>
<dbReference type="Proteomes" id="UP000004910">
    <property type="component" value="Unassembled WGS sequence"/>
</dbReference>
<reference evidence="9" key="1">
    <citation type="submission" date="2008-02" db="EMBL/GenBank/DDBJ databases">
        <authorList>
            <person name="Fulton L."/>
            <person name="Clifton S."/>
            <person name="Fulton B."/>
            <person name="Xu J."/>
            <person name="Minx P."/>
            <person name="Pepin K.H."/>
            <person name="Johnson M."/>
            <person name="Thiruvilangam P."/>
            <person name="Bhonagiri V."/>
            <person name="Nash W.E."/>
            <person name="Mardis E.R."/>
            <person name="Wilson R.K."/>
        </authorList>
    </citation>
    <scope>NUCLEOTIDE SEQUENCE [LARGE SCALE GENOMIC DNA]</scope>
    <source>
        <strain evidence="9">DSM 1552</strain>
    </source>
</reference>
<keyword evidence="5 8" id="KW-0812">Transmembrane</keyword>
<accession>B1C1M5</accession>
<dbReference type="STRING" id="428126.CLOSPI_01131"/>
<gene>
    <name evidence="9" type="ORF">CLOSPI_01131</name>
</gene>
<dbReference type="AlphaFoldDB" id="B1C1M5"/>
<feature type="transmembrane region" description="Helical" evidence="8">
    <location>
        <begin position="315"/>
        <end position="342"/>
    </location>
</feature>
<feature type="transmembrane region" description="Helical" evidence="8">
    <location>
        <begin position="248"/>
        <end position="272"/>
    </location>
</feature>
<protein>
    <recommendedName>
        <fullName evidence="11">ATP synthase F0, A subunit</fullName>
    </recommendedName>
</protein>
<evidence type="ECO:0000256" key="8">
    <source>
        <dbReference type="SAM" id="Phobius"/>
    </source>
</evidence>
<keyword evidence="7 8" id="KW-0472">Membrane</keyword>
<keyword evidence="3" id="KW-0813">Transport</keyword>
<evidence type="ECO:0000313" key="9">
    <source>
        <dbReference type="EMBL" id="EDS75280.1"/>
    </source>
</evidence>
<keyword evidence="4" id="KW-1003">Cell membrane</keyword>
<dbReference type="eggNOG" id="COG0628">
    <property type="taxonomic scope" value="Bacteria"/>
</dbReference>
<dbReference type="HOGENOM" id="CLU_031275_8_2_9"/>
<evidence type="ECO:0008006" key="11">
    <source>
        <dbReference type="Google" id="ProtNLM"/>
    </source>
</evidence>
<evidence type="ECO:0000256" key="1">
    <source>
        <dbReference type="ARBA" id="ARBA00004651"/>
    </source>
</evidence>
<dbReference type="PANTHER" id="PTHR21716">
    <property type="entry name" value="TRANSMEMBRANE PROTEIN"/>
    <property type="match status" value="1"/>
</dbReference>
<feature type="transmembrane region" description="Helical" evidence="8">
    <location>
        <begin position="49"/>
        <end position="73"/>
    </location>
</feature>
<dbReference type="GO" id="GO:0005886">
    <property type="term" value="C:plasma membrane"/>
    <property type="evidence" value="ECO:0007669"/>
    <property type="project" value="UniProtKB-SubCell"/>
</dbReference>
<dbReference type="PANTHER" id="PTHR21716:SF53">
    <property type="entry name" value="PERMEASE PERM-RELATED"/>
    <property type="match status" value="1"/>
</dbReference>